<name>A0A4C1UX59_EUMVA</name>
<sequence length="78" mass="8435">MKTVRGACTCAAQPDVLLSCRPVSLCPVSAGNLMIASVNDDVIIIGPGVVKQIRSTDPQARFPFTRRRVVRAGRRDII</sequence>
<dbReference type="AlphaFoldDB" id="A0A4C1UX59"/>
<organism evidence="1 2">
    <name type="scientific">Eumeta variegata</name>
    <name type="common">Bagworm moth</name>
    <name type="synonym">Eumeta japonica</name>
    <dbReference type="NCBI Taxonomy" id="151549"/>
    <lineage>
        <taxon>Eukaryota</taxon>
        <taxon>Metazoa</taxon>
        <taxon>Ecdysozoa</taxon>
        <taxon>Arthropoda</taxon>
        <taxon>Hexapoda</taxon>
        <taxon>Insecta</taxon>
        <taxon>Pterygota</taxon>
        <taxon>Neoptera</taxon>
        <taxon>Endopterygota</taxon>
        <taxon>Lepidoptera</taxon>
        <taxon>Glossata</taxon>
        <taxon>Ditrysia</taxon>
        <taxon>Tineoidea</taxon>
        <taxon>Psychidae</taxon>
        <taxon>Oiketicinae</taxon>
        <taxon>Eumeta</taxon>
    </lineage>
</organism>
<dbReference type="EMBL" id="BGZK01000234">
    <property type="protein sequence ID" value="GBP30572.1"/>
    <property type="molecule type" value="Genomic_DNA"/>
</dbReference>
<gene>
    <name evidence="1" type="ORF">EVAR_94753_1</name>
</gene>
<dbReference type="Proteomes" id="UP000299102">
    <property type="component" value="Unassembled WGS sequence"/>
</dbReference>
<evidence type="ECO:0000313" key="1">
    <source>
        <dbReference type="EMBL" id="GBP30572.1"/>
    </source>
</evidence>
<accession>A0A4C1UX59</accession>
<protein>
    <submittedName>
        <fullName evidence="1">Uncharacterized protein</fullName>
    </submittedName>
</protein>
<evidence type="ECO:0000313" key="2">
    <source>
        <dbReference type="Proteomes" id="UP000299102"/>
    </source>
</evidence>
<keyword evidence="2" id="KW-1185">Reference proteome</keyword>
<reference evidence="1 2" key="1">
    <citation type="journal article" date="2019" name="Commun. Biol.">
        <title>The bagworm genome reveals a unique fibroin gene that provides high tensile strength.</title>
        <authorList>
            <person name="Kono N."/>
            <person name="Nakamura H."/>
            <person name="Ohtoshi R."/>
            <person name="Tomita M."/>
            <person name="Numata K."/>
            <person name="Arakawa K."/>
        </authorList>
    </citation>
    <scope>NUCLEOTIDE SEQUENCE [LARGE SCALE GENOMIC DNA]</scope>
</reference>
<proteinExistence type="predicted"/>
<comment type="caution">
    <text evidence="1">The sequence shown here is derived from an EMBL/GenBank/DDBJ whole genome shotgun (WGS) entry which is preliminary data.</text>
</comment>